<keyword evidence="3" id="KW-1185">Reference proteome</keyword>
<evidence type="ECO:0000256" key="1">
    <source>
        <dbReference type="SAM" id="Phobius"/>
    </source>
</evidence>
<comment type="caution">
    <text evidence="2">The sequence shown here is derived from an EMBL/GenBank/DDBJ whole genome shotgun (WGS) entry which is preliminary data.</text>
</comment>
<keyword evidence="1" id="KW-0812">Transmembrane</keyword>
<evidence type="ECO:0000313" key="3">
    <source>
        <dbReference type="Proteomes" id="UP000652761"/>
    </source>
</evidence>
<protein>
    <submittedName>
        <fullName evidence="2">Uncharacterized protein</fullName>
    </submittedName>
</protein>
<dbReference type="OrthoDB" id="2018626at2759"/>
<keyword evidence="1" id="KW-1133">Transmembrane helix</keyword>
<feature type="transmembrane region" description="Helical" evidence="1">
    <location>
        <begin position="142"/>
        <end position="163"/>
    </location>
</feature>
<dbReference type="AlphaFoldDB" id="A0A843WQS7"/>
<organism evidence="2 3">
    <name type="scientific">Colocasia esculenta</name>
    <name type="common">Wild taro</name>
    <name type="synonym">Arum esculentum</name>
    <dbReference type="NCBI Taxonomy" id="4460"/>
    <lineage>
        <taxon>Eukaryota</taxon>
        <taxon>Viridiplantae</taxon>
        <taxon>Streptophyta</taxon>
        <taxon>Embryophyta</taxon>
        <taxon>Tracheophyta</taxon>
        <taxon>Spermatophyta</taxon>
        <taxon>Magnoliopsida</taxon>
        <taxon>Liliopsida</taxon>
        <taxon>Araceae</taxon>
        <taxon>Aroideae</taxon>
        <taxon>Colocasieae</taxon>
        <taxon>Colocasia</taxon>
    </lineage>
</organism>
<reference evidence="2" key="1">
    <citation type="submission" date="2017-07" db="EMBL/GenBank/DDBJ databases">
        <title>Taro Niue Genome Assembly and Annotation.</title>
        <authorList>
            <person name="Atibalentja N."/>
            <person name="Keating K."/>
            <person name="Fields C.J."/>
        </authorList>
    </citation>
    <scope>NUCLEOTIDE SEQUENCE</scope>
    <source>
        <strain evidence="2">Niue_2</strain>
        <tissue evidence="2">Leaf</tissue>
    </source>
</reference>
<gene>
    <name evidence="2" type="ORF">Taro_039175</name>
</gene>
<name>A0A843WQS7_COLES</name>
<sequence>MSDKPLRPLQATFGQGHGNLEMDNLIWGWVEAIKKRPGKSLYARATDTGVDPREAAKRLNMDWDSAADIEPEDEREEEVPVPPAVVCFLFPSHTSDLDLEYPLMIKQCYKRGHLWVNDALHQPKHEALWWGERGRHARGYGALYLVTAFPLIIGVAVVLILFYNSLQ</sequence>
<dbReference type="EMBL" id="NMUH01003608">
    <property type="protein sequence ID" value="MQM06354.1"/>
    <property type="molecule type" value="Genomic_DNA"/>
</dbReference>
<evidence type="ECO:0000313" key="2">
    <source>
        <dbReference type="EMBL" id="MQM06354.1"/>
    </source>
</evidence>
<proteinExistence type="predicted"/>
<dbReference type="Proteomes" id="UP000652761">
    <property type="component" value="Unassembled WGS sequence"/>
</dbReference>
<keyword evidence="1" id="KW-0472">Membrane</keyword>
<accession>A0A843WQS7</accession>